<reference evidence="1 2" key="1">
    <citation type="submission" date="2014-04" db="EMBL/GenBank/DDBJ databases">
        <authorList>
            <consortium name="DOE Joint Genome Institute"/>
            <person name="Kuo A."/>
            <person name="Girlanda M."/>
            <person name="Perotto S."/>
            <person name="Kohler A."/>
            <person name="Nagy L.G."/>
            <person name="Floudas D."/>
            <person name="Copeland A."/>
            <person name="Barry K.W."/>
            <person name="Cichocki N."/>
            <person name="Veneault-Fourrey C."/>
            <person name="LaButti K."/>
            <person name="Lindquist E.A."/>
            <person name="Lipzen A."/>
            <person name="Lundell T."/>
            <person name="Morin E."/>
            <person name="Murat C."/>
            <person name="Sun H."/>
            <person name="Tunlid A."/>
            <person name="Henrissat B."/>
            <person name="Grigoriev I.V."/>
            <person name="Hibbett D.S."/>
            <person name="Martin F."/>
            <person name="Nordberg H.P."/>
            <person name="Cantor M.N."/>
            <person name="Hua S.X."/>
        </authorList>
    </citation>
    <scope>NUCLEOTIDE SEQUENCE [LARGE SCALE GENOMIC DNA]</scope>
    <source>
        <strain evidence="1 2">MUT 4182</strain>
    </source>
</reference>
<keyword evidence="2" id="KW-1185">Reference proteome</keyword>
<organism evidence="1 2">
    <name type="scientific">Tulasnella calospora MUT 4182</name>
    <dbReference type="NCBI Taxonomy" id="1051891"/>
    <lineage>
        <taxon>Eukaryota</taxon>
        <taxon>Fungi</taxon>
        <taxon>Dikarya</taxon>
        <taxon>Basidiomycota</taxon>
        <taxon>Agaricomycotina</taxon>
        <taxon>Agaricomycetes</taxon>
        <taxon>Cantharellales</taxon>
        <taxon>Tulasnellaceae</taxon>
        <taxon>Tulasnella</taxon>
    </lineage>
</organism>
<name>A0A0C3QID2_9AGAM</name>
<reference evidence="2" key="2">
    <citation type="submission" date="2015-01" db="EMBL/GenBank/DDBJ databases">
        <title>Evolutionary Origins and Diversification of the Mycorrhizal Mutualists.</title>
        <authorList>
            <consortium name="DOE Joint Genome Institute"/>
            <consortium name="Mycorrhizal Genomics Consortium"/>
            <person name="Kohler A."/>
            <person name="Kuo A."/>
            <person name="Nagy L.G."/>
            <person name="Floudas D."/>
            <person name="Copeland A."/>
            <person name="Barry K.W."/>
            <person name="Cichocki N."/>
            <person name="Veneault-Fourrey C."/>
            <person name="LaButti K."/>
            <person name="Lindquist E.A."/>
            <person name="Lipzen A."/>
            <person name="Lundell T."/>
            <person name="Morin E."/>
            <person name="Murat C."/>
            <person name="Riley R."/>
            <person name="Ohm R."/>
            <person name="Sun H."/>
            <person name="Tunlid A."/>
            <person name="Henrissat B."/>
            <person name="Grigoriev I.V."/>
            <person name="Hibbett D.S."/>
            <person name="Martin F."/>
        </authorList>
    </citation>
    <scope>NUCLEOTIDE SEQUENCE [LARGE SCALE GENOMIC DNA]</scope>
    <source>
        <strain evidence="2">MUT 4182</strain>
    </source>
</reference>
<evidence type="ECO:0000313" key="2">
    <source>
        <dbReference type="Proteomes" id="UP000054248"/>
    </source>
</evidence>
<dbReference type="EMBL" id="KN822960">
    <property type="protein sequence ID" value="KIO31790.1"/>
    <property type="molecule type" value="Genomic_DNA"/>
</dbReference>
<dbReference type="AlphaFoldDB" id="A0A0C3QID2"/>
<gene>
    <name evidence="1" type="ORF">M407DRAFT_19301</name>
</gene>
<protein>
    <submittedName>
        <fullName evidence="1">Uncharacterized protein</fullName>
    </submittedName>
</protein>
<accession>A0A0C3QID2</accession>
<sequence length="59" mass="6323">MHGCYILTSSAPKIAAPDILSSLQAPVQRASGFRKAEVGRLYARVGTKKVGGEMLKHIL</sequence>
<dbReference type="Proteomes" id="UP000054248">
    <property type="component" value="Unassembled WGS sequence"/>
</dbReference>
<proteinExistence type="predicted"/>
<evidence type="ECO:0000313" key="1">
    <source>
        <dbReference type="EMBL" id="KIO31790.1"/>
    </source>
</evidence>
<dbReference type="HOGENOM" id="CLU_2962591_0_0_1"/>